<name>A0A1F7WDU8_9BACT</name>
<dbReference type="Gene3D" id="3.30.420.40">
    <property type="match status" value="2"/>
</dbReference>
<gene>
    <name evidence="1" type="ORF">A2480_04475</name>
</gene>
<dbReference type="AlphaFoldDB" id="A0A1F7WDU8"/>
<dbReference type="PIRSF" id="PIRSF019169">
    <property type="entry name" value="PilM"/>
    <property type="match status" value="1"/>
</dbReference>
<evidence type="ECO:0008006" key="3">
    <source>
        <dbReference type="Google" id="ProtNLM"/>
    </source>
</evidence>
<dbReference type="PANTHER" id="PTHR32432:SF3">
    <property type="entry name" value="ETHANOLAMINE UTILIZATION PROTEIN EUTJ"/>
    <property type="match status" value="1"/>
</dbReference>
<dbReference type="Pfam" id="PF11104">
    <property type="entry name" value="PilM_2"/>
    <property type="match status" value="1"/>
</dbReference>
<dbReference type="Proteomes" id="UP000176988">
    <property type="component" value="Unassembled WGS sequence"/>
</dbReference>
<dbReference type="CDD" id="cd24049">
    <property type="entry name" value="ASKHA_NBD_PilM"/>
    <property type="match status" value="1"/>
</dbReference>
<dbReference type="STRING" id="1802424.A2480_04475"/>
<dbReference type="PANTHER" id="PTHR32432">
    <property type="entry name" value="CELL DIVISION PROTEIN FTSA-RELATED"/>
    <property type="match status" value="1"/>
</dbReference>
<protein>
    <recommendedName>
        <fullName evidence="3">SHS2 domain-containing protein</fullName>
    </recommendedName>
</protein>
<dbReference type="Gene3D" id="3.30.1490.300">
    <property type="match status" value="1"/>
</dbReference>
<dbReference type="InterPro" id="IPR043129">
    <property type="entry name" value="ATPase_NBD"/>
</dbReference>
<sequence length="365" mass="39321">MGLFGGKKRDCLGVDFGSGGIKLVELKNERGRARLVTYAFNERLPGSEPANLVDDPIGTAAMLRKMMKKAKTTSLKVVGGLPVASVFSSVVTVPKSPKKEEMYEAARGQAKKLIPVPLDEMSLDIKIIEEVIKKSSSTIVTNEKDRTGRPMVQALITGASNSMIKKYVDVFKRAGLELASLETETLALVRALVGKDKSTTMIVDMGAVRTNIIIVEDGIPYVTRSVDTGGAALTKTISRTLGLDIKEAEHMKSDIRNAELSGMDVGLPKIFESALAPLVTELQYSMSMHTGKSDGDVRPVEKVILTGGTAGLSMLVGYFTRQLGIRTYAGDPWARVSYPDGLRPALDEIGPRFAVSVGLAMQQVE</sequence>
<comment type="caution">
    <text evidence="1">The sequence shown here is derived from an EMBL/GenBank/DDBJ whole genome shotgun (WGS) entry which is preliminary data.</text>
</comment>
<reference evidence="1 2" key="1">
    <citation type="journal article" date="2016" name="Nat. Commun.">
        <title>Thousands of microbial genomes shed light on interconnected biogeochemical processes in an aquifer system.</title>
        <authorList>
            <person name="Anantharaman K."/>
            <person name="Brown C.T."/>
            <person name="Hug L.A."/>
            <person name="Sharon I."/>
            <person name="Castelle C.J."/>
            <person name="Probst A.J."/>
            <person name="Thomas B.C."/>
            <person name="Singh A."/>
            <person name="Wilkins M.J."/>
            <person name="Karaoz U."/>
            <person name="Brodie E.L."/>
            <person name="Williams K.H."/>
            <person name="Hubbard S.S."/>
            <person name="Banfield J.F."/>
        </authorList>
    </citation>
    <scope>NUCLEOTIDE SEQUENCE [LARGE SCALE GENOMIC DNA]</scope>
</reference>
<dbReference type="NCBIfam" id="TIGR01175">
    <property type="entry name" value="pilM"/>
    <property type="match status" value="1"/>
</dbReference>
<organism evidence="1 2">
    <name type="scientific">Candidatus Uhrbacteria bacterium RIFOXYC2_FULL_47_19</name>
    <dbReference type="NCBI Taxonomy" id="1802424"/>
    <lineage>
        <taxon>Bacteria</taxon>
        <taxon>Candidatus Uhriibacteriota</taxon>
    </lineage>
</organism>
<proteinExistence type="predicted"/>
<dbReference type="EMBL" id="MGFG01000029">
    <property type="protein sequence ID" value="OGM00569.1"/>
    <property type="molecule type" value="Genomic_DNA"/>
</dbReference>
<dbReference type="SUPFAM" id="SSF53067">
    <property type="entry name" value="Actin-like ATPase domain"/>
    <property type="match status" value="1"/>
</dbReference>
<evidence type="ECO:0000313" key="1">
    <source>
        <dbReference type="EMBL" id="OGM00569.1"/>
    </source>
</evidence>
<dbReference type="InterPro" id="IPR050696">
    <property type="entry name" value="FtsA/MreB"/>
</dbReference>
<evidence type="ECO:0000313" key="2">
    <source>
        <dbReference type="Proteomes" id="UP000176988"/>
    </source>
</evidence>
<accession>A0A1F7WDU8</accession>
<dbReference type="InterPro" id="IPR005883">
    <property type="entry name" value="PilM"/>
</dbReference>